<dbReference type="Proteomes" id="UP000525027">
    <property type="component" value="Unassembled WGS sequence"/>
</dbReference>
<dbReference type="GO" id="GO:0046872">
    <property type="term" value="F:metal ion binding"/>
    <property type="evidence" value="ECO:0007669"/>
    <property type="project" value="UniProtKB-KW"/>
</dbReference>
<dbReference type="AlphaFoldDB" id="A0A7V6ZD63"/>
<gene>
    <name evidence="3" type="ORF">GX397_01630</name>
</gene>
<accession>A0A7V6ZD63</accession>
<dbReference type="EMBL" id="DURU01000030">
    <property type="protein sequence ID" value="HHZ03784.1"/>
    <property type="molecule type" value="Genomic_DNA"/>
</dbReference>
<dbReference type="GO" id="GO:0005975">
    <property type="term" value="P:carbohydrate metabolic process"/>
    <property type="evidence" value="ECO:0007669"/>
    <property type="project" value="InterPro"/>
</dbReference>
<dbReference type="InterPro" id="IPR000056">
    <property type="entry name" value="Ribul_P_3_epim-like"/>
</dbReference>
<protein>
    <submittedName>
        <fullName evidence="3">Ribulose-phosphate 3-epimerase</fullName>
    </submittedName>
</protein>
<dbReference type="Gene3D" id="3.20.20.70">
    <property type="entry name" value="Aldolase class I"/>
    <property type="match status" value="1"/>
</dbReference>
<dbReference type="PANTHER" id="PTHR11749">
    <property type="entry name" value="RIBULOSE-5-PHOSPHATE-3-EPIMERASE"/>
    <property type="match status" value="1"/>
</dbReference>
<evidence type="ECO:0000256" key="1">
    <source>
        <dbReference type="ARBA" id="ARBA00022723"/>
    </source>
</evidence>
<dbReference type="SUPFAM" id="SSF51366">
    <property type="entry name" value="Ribulose-phoshate binding barrel"/>
    <property type="match status" value="1"/>
</dbReference>
<reference evidence="3 4" key="1">
    <citation type="journal article" date="2020" name="Biotechnol. Biofuels">
        <title>New insights from the biogas microbiome by comprehensive genome-resolved metagenomics of nearly 1600 species originating from multiple anaerobic digesters.</title>
        <authorList>
            <person name="Campanaro S."/>
            <person name="Treu L."/>
            <person name="Rodriguez-R L.M."/>
            <person name="Kovalovszki A."/>
            <person name="Ziels R.M."/>
            <person name="Maus I."/>
            <person name="Zhu X."/>
            <person name="Kougias P.G."/>
            <person name="Basile A."/>
            <person name="Luo G."/>
            <person name="Schluter A."/>
            <person name="Konstantinidis K.T."/>
            <person name="Angelidaki I."/>
        </authorList>
    </citation>
    <scope>NUCLEOTIDE SEQUENCE [LARGE SCALE GENOMIC DNA]</scope>
    <source>
        <strain evidence="3">AS25fmACSIPFO_94</strain>
    </source>
</reference>
<dbReference type="PROSITE" id="PS01085">
    <property type="entry name" value="RIBUL_P_3_EPIMER_1"/>
    <property type="match status" value="1"/>
</dbReference>
<comment type="caution">
    <text evidence="3">The sequence shown here is derived from an EMBL/GenBank/DDBJ whole genome shotgun (WGS) entry which is preliminary data.</text>
</comment>
<keyword evidence="1" id="KW-0479">Metal-binding</keyword>
<feature type="non-terminal residue" evidence="3">
    <location>
        <position position="72"/>
    </location>
</feature>
<evidence type="ECO:0000313" key="4">
    <source>
        <dbReference type="Proteomes" id="UP000525027"/>
    </source>
</evidence>
<sequence>MRKVILAPSLLSANPLDIASDIEKIKGQCDWLHIDVMDGHFVPNLAYGPNLVAALRSDENISLPIDVHLMVE</sequence>
<proteinExistence type="predicted"/>
<dbReference type="InterPro" id="IPR011060">
    <property type="entry name" value="RibuloseP-bd_barrel"/>
</dbReference>
<evidence type="ECO:0000256" key="2">
    <source>
        <dbReference type="ARBA" id="ARBA00023235"/>
    </source>
</evidence>
<name>A0A7V6ZD63_9BACT</name>
<dbReference type="Pfam" id="PF00834">
    <property type="entry name" value="Ribul_P_3_epim"/>
    <property type="match status" value="1"/>
</dbReference>
<dbReference type="GO" id="GO:0016857">
    <property type="term" value="F:racemase and epimerase activity, acting on carbohydrates and derivatives"/>
    <property type="evidence" value="ECO:0007669"/>
    <property type="project" value="InterPro"/>
</dbReference>
<dbReference type="InterPro" id="IPR013785">
    <property type="entry name" value="Aldolase_TIM"/>
</dbReference>
<evidence type="ECO:0000313" key="3">
    <source>
        <dbReference type="EMBL" id="HHZ03784.1"/>
    </source>
</evidence>
<organism evidence="3 4">
    <name type="scientific">Acetomicrobium hydrogeniformans</name>
    <dbReference type="NCBI Taxonomy" id="649746"/>
    <lineage>
        <taxon>Bacteria</taxon>
        <taxon>Thermotogati</taxon>
        <taxon>Synergistota</taxon>
        <taxon>Synergistia</taxon>
        <taxon>Synergistales</taxon>
        <taxon>Acetomicrobiaceae</taxon>
        <taxon>Acetomicrobium</taxon>
    </lineage>
</organism>
<keyword evidence="2" id="KW-0413">Isomerase</keyword>